<keyword evidence="1" id="KW-0175">Coiled coil</keyword>
<evidence type="ECO:0000256" key="1">
    <source>
        <dbReference type="SAM" id="Coils"/>
    </source>
</evidence>
<dbReference type="AlphaFoldDB" id="A0A6C0H4J1"/>
<dbReference type="EMBL" id="MN739875">
    <property type="protein sequence ID" value="QHT75464.1"/>
    <property type="molecule type" value="Genomic_DNA"/>
</dbReference>
<accession>A0A6C0H4J1</accession>
<feature type="coiled-coil region" evidence="1">
    <location>
        <begin position="174"/>
        <end position="201"/>
    </location>
</feature>
<sequence length="243" mass="28311">MELYNDFINLLKTYTSMFYKNMLFRYIANPNYLEFIYLKGLFLLKNIYILLHFNTVNRNEITSILEKAYIYFIEFIIQININSANFELTLKDAVMFTYKKTIFSYKQTTTNKNIIDQGIDNNLNSICNIFYIVNNVNFIECSSFSQANEDECTHTLITNKINAIKTLEIKLLNLIQHNINLQQLNNDLLDLRSNMEKTIETNTNTNTNTNNTNANTNNINANTNNINNIVTLLDKASKITELV</sequence>
<reference evidence="3" key="1">
    <citation type="journal article" date="2020" name="Nature">
        <title>Giant virus diversity and host interactions through global metagenomics.</title>
        <authorList>
            <person name="Schulz F."/>
            <person name="Roux S."/>
            <person name="Paez-Espino D."/>
            <person name="Jungbluth S."/>
            <person name="Walsh D.A."/>
            <person name="Denef V.J."/>
            <person name="McMahon K.D."/>
            <person name="Konstantinidis K.T."/>
            <person name="Eloe-Fadrosh E.A."/>
            <person name="Kyrpides N.C."/>
            <person name="Woyke T."/>
        </authorList>
    </citation>
    <scope>NUCLEOTIDE SEQUENCE</scope>
    <source>
        <strain evidence="2">GVMAG-M-3300023174-116</strain>
        <strain evidence="3">GVMAG-M-3300023179-63</strain>
    </source>
</reference>
<evidence type="ECO:0000313" key="2">
    <source>
        <dbReference type="EMBL" id="QHT11309.1"/>
    </source>
</evidence>
<proteinExistence type="predicted"/>
<evidence type="ECO:0000313" key="3">
    <source>
        <dbReference type="EMBL" id="QHT75464.1"/>
    </source>
</evidence>
<dbReference type="EMBL" id="MN739534">
    <property type="protein sequence ID" value="QHT11309.1"/>
    <property type="molecule type" value="Genomic_DNA"/>
</dbReference>
<organism evidence="3">
    <name type="scientific">viral metagenome</name>
    <dbReference type="NCBI Taxonomy" id="1070528"/>
    <lineage>
        <taxon>unclassified sequences</taxon>
        <taxon>metagenomes</taxon>
        <taxon>organismal metagenomes</taxon>
    </lineage>
</organism>
<name>A0A6C0H4J1_9ZZZZ</name>
<protein>
    <submittedName>
        <fullName evidence="3">Uncharacterized protein</fullName>
    </submittedName>
</protein>